<proteinExistence type="predicted"/>
<dbReference type="Proteomes" id="UP000593572">
    <property type="component" value="Unassembled WGS sequence"/>
</dbReference>
<sequence>MFTLRGVGRQESVTFLDLKIWLLIEWRNVLMIISLGLSFLRIPQFQFKRFYNQMVIF</sequence>
<comment type="caution">
    <text evidence="2">The sequence shown here is derived from an EMBL/GenBank/DDBJ whole genome shotgun (WGS) entry which is preliminary data.</text>
</comment>
<name>A0A7J8NGM9_9ROSI</name>
<keyword evidence="1" id="KW-0812">Transmembrane</keyword>
<feature type="transmembrane region" description="Helical" evidence="1">
    <location>
        <begin position="20"/>
        <end position="40"/>
    </location>
</feature>
<gene>
    <name evidence="2" type="ORF">Golob_024501</name>
</gene>
<dbReference type="AlphaFoldDB" id="A0A7J8NGM9"/>
<evidence type="ECO:0000313" key="2">
    <source>
        <dbReference type="EMBL" id="MBA0575994.1"/>
    </source>
</evidence>
<evidence type="ECO:0000256" key="1">
    <source>
        <dbReference type="SAM" id="Phobius"/>
    </source>
</evidence>
<reference evidence="2 3" key="1">
    <citation type="journal article" date="2019" name="Genome Biol. Evol.">
        <title>Insights into the evolution of the New World diploid cottons (Gossypium, subgenus Houzingenia) based on genome sequencing.</title>
        <authorList>
            <person name="Grover C.E."/>
            <person name="Arick M.A. 2nd"/>
            <person name="Thrash A."/>
            <person name="Conover J.L."/>
            <person name="Sanders W.S."/>
            <person name="Peterson D.G."/>
            <person name="Frelichowski J.E."/>
            <person name="Scheffler J.A."/>
            <person name="Scheffler B.E."/>
            <person name="Wendel J.F."/>
        </authorList>
    </citation>
    <scope>NUCLEOTIDE SEQUENCE [LARGE SCALE GENOMIC DNA]</scope>
    <source>
        <strain evidence="2">157</strain>
        <tissue evidence="2">Leaf</tissue>
    </source>
</reference>
<accession>A0A7J8NGM9</accession>
<protein>
    <submittedName>
        <fullName evidence="2">Uncharacterized protein</fullName>
    </submittedName>
</protein>
<keyword evidence="1" id="KW-1133">Transmembrane helix</keyword>
<evidence type="ECO:0000313" key="3">
    <source>
        <dbReference type="Proteomes" id="UP000593572"/>
    </source>
</evidence>
<keyword evidence="1" id="KW-0472">Membrane</keyword>
<organism evidence="2 3">
    <name type="scientific">Gossypium lobatum</name>
    <dbReference type="NCBI Taxonomy" id="34289"/>
    <lineage>
        <taxon>Eukaryota</taxon>
        <taxon>Viridiplantae</taxon>
        <taxon>Streptophyta</taxon>
        <taxon>Embryophyta</taxon>
        <taxon>Tracheophyta</taxon>
        <taxon>Spermatophyta</taxon>
        <taxon>Magnoliopsida</taxon>
        <taxon>eudicotyledons</taxon>
        <taxon>Gunneridae</taxon>
        <taxon>Pentapetalae</taxon>
        <taxon>rosids</taxon>
        <taxon>malvids</taxon>
        <taxon>Malvales</taxon>
        <taxon>Malvaceae</taxon>
        <taxon>Malvoideae</taxon>
        <taxon>Gossypium</taxon>
    </lineage>
</organism>
<keyword evidence="3" id="KW-1185">Reference proteome</keyword>
<dbReference type="EMBL" id="JABEZX010335280">
    <property type="protein sequence ID" value="MBA0575994.1"/>
    <property type="molecule type" value="Genomic_DNA"/>
</dbReference>